<name>A0AAN9B4A9_9CAEN</name>
<keyword evidence="2" id="KW-1185">Reference proteome</keyword>
<dbReference type="EMBL" id="JBAMIC010000012">
    <property type="protein sequence ID" value="KAK7098577.1"/>
    <property type="molecule type" value="Genomic_DNA"/>
</dbReference>
<gene>
    <name evidence="1" type="ORF">V1264_002835</name>
</gene>
<accession>A0AAN9B4A9</accession>
<evidence type="ECO:0000313" key="2">
    <source>
        <dbReference type="Proteomes" id="UP001374579"/>
    </source>
</evidence>
<reference evidence="1 2" key="1">
    <citation type="submission" date="2024-02" db="EMBL/GenBank/DDBJ databases">
        <title>Chromosome-scale genome assembly of the rough periwinkle Littorina saxatilis.</title>
        <authorList>
            <person name="De Jode A."/>
            <person name="Faria R."/>
            <person name="Formenti G."/>
            <person name="Sims Y."/>
            <person name="Smith T.P."/>
            <person name="Tracey A."/>
            <person name="Wood J.M.D."/>
            <person name="Zagrodzka Z.B."/>
            <person name="Johannesson K."/>
            <person name="Butlin R.K."/>
            <person name="Leder E.H."/>
        </authorList>
    </citation>
    <scope>NUCLEOTIDE SEQUENCE [LARGE SCALE GENOMIC DNA]</scope>
    <source>
        <strain evidence="1">Snail1</strain>
        <tissue evidence="1">Muscle</tissue>
    </source>
</reference>
<comment type="caution">
    <text evidence="1">The sequence shown here is derived from an EMBL/GenBank/DDBJ whole genome shotgun (WGS) entry which is preliminary data.</text>
</comment>
<dbReference type="Proteomes" id="UP001374579">
    <property type="component" value="Unassembled WGS sequence"/>
</dbReference>
<proteinExistence type="predicted"/>
<evidence type="ECO:0000313" key="1">
    <source>
        <dbReference type="EMBL" id="KAK7098577.1"/>
    </source>
</evidence>
<dbReference type="AlphaFoldDB" id="A0AAN9B4A9"/>
<sequence>MLKTYWLAGRRGARSTHNNLLLFHRERDQHLASRPAVGSVDGDLHALHVSTSSSVFLTGNTTSDDTDLARDATDCDDVFTDAAVSATDSRTGSTGLK</sequence>
<protein>
    <submittedName>
        <fullName evidence="1">Uncharacterized protein</fullName>
    </submittedName>
</protein>
<organism evidence="1 2">
    <name type="scientific">Littorina saxatilis</name>
    <dbReference type="NCBI Taxonomy" id="31220"/>
    <lineage>
        <taxon>Eukaryota</taxon>
        <taxon>Metazoa</taxon>
        <taxon>Spiralia</taxon>
        <taxon>Lophotrochozoa</taxon>
        <taxon>Mollusca</taxon>
        <taxon>Gastropoda</taxon>
        <taxon>Caenogastropoda</taxon>
        <taxon>Littorinimorpha</taxon>
        <taxon>Littorinoidea</taxon>
        <taxon>Littorinidae</taxon>
        <taxon>Littorina</taxon>
    </lineage>
</organism>